<dbReference type="AlphaFoldDB" id="A0A1B0C3R0"/>
<organism evidence="2 3">
    <name type="scientific">Glossina palpalis gambiensis</name>
    <dbReference type="NCBI Taxonomy" id="67801"/>
    <lineage>
        <taxon>Eukaryota</taxon>
        <taxon>Metazoa</taxon>
        <taxon>Ecdysozoa</taxon>
        <taxon>Arthropoda</taxon>
        <taxon>Hexapoda</taxon>
        <taxon>Insecta</taxon>
        <taxon>Pterygota</taxon>
        <taxon>Neoptera</taxon>
        <taxon>Endopterygota</taxon>
        <taxon>Diptera</taxon>
        <taxon>Brachycera</taxon>
        <taxon>Muscomorpha</taxon>
        <taxon>Hippoboscoidea</taxon>
        <taxon>Glossinidae</taxon>
        <taxon>Glossina</taxon>
    </lineage>
</organism>
<name>A0A1B0C3R0_9MUSC</name>
<keyword evidence="3" id="KW-1185">Reference proteome</keyword>
<proteinExistence type="predicted"/>
<dbReference type="VEuPathDB" id="VectorBase:GPPI048294"/>
<dbReference type="Proteomes" id="UP000092460">
    <property type="component" value="Unassembled WGS sequence"/>
</dbReference>
<keyword evidence="1" id="KW-0812">Transmembrane</keyword>
<evidence type="ECO:0000256" key="1">
    <source>
        <dbReference type="SAM" id="Phobius"/>
    </source>
</evidence>
<dbReference type="EMBL" id="JXJN01025087">
    <property type="status" value="NOT_ANNOTATED_CDS"/>
    <property type="molecule type" value="Genomic_DNA"/>
</dbReference>
<dbReference type="EnsemblMetazoa" id="GPPI048294-RA">
    <property type="protein sequence ID" value="GPPI048294-PA"/>
    <property type="gene ID" value="GPPI048294"/>
</dbReference>
<reference evidence="3" key="1">
    <citation type="submission" date="2015-01" db="EMBL/GenBank/DDBJ databases">
        <authorList>
            <person name="Aksoy S."/>
            <person name="Warren W."/>
            <person name="Wilson R.K."/>
        </authorList>
    </citation>
    <scope>NUCLEOTIDE SEQUENCE [LARGE SCALE GENOMIC DNA]</scope>
    <source>
        <strain evidence="3">IAEA</strain>
    </source>
</reference>
<keyword evidence="1" id="KW-0472">Membrane</keyword>
<reference evidence="2" key="2">
    <citation type="submission" date="2020-05" db="UniProtKB">
        <authorList>
            <consortium name="EnsemblMetazoa"/>
        </authorList>
    </citation>
    <scope>IDENTIFICATION</scope>
    <source>
        <strain evidence="2">IAEA</strain>
    </source>
</reference>
<evidence type="ECO:0000313" key="2">
    <source>
        <dbReference type="EnsemblMetazoa" id="GPPI048294-PA"/>
    </source>
</evidence>
<accession>A0A1B0C3R0</accession>
<feature type="transmembrane region" description="Helical" evidence="1">
    <location>
        <begin position="44"/>
        <end position="65"/>
    </location>
</feature>
<dbReference type="STRING" id="67801.A0A1B0C3R0"/>
<sequence>MDSIVSSQELLVKLNSFLIFNTNSVTETAKLIEEPTALVRKQMLLSLCNLSLLLVCNCYLVIAVWCKIIAPILDDNDPKKTELAMESFHSRVLLIIKGFYQSNRSEHFYALGNNKNDAIYSIMRLIAKLFSPGFASTHVKAG</sequence>
<protein>
    <submittedName>
        <fullName evidence="2">Uncharacterized protein</fullName>
    </submittedName>
</protein>
<keyword evidence="1" id="KW-1133">Transmembrane helix</keyword>
<evidence type="ECO:0000313" key="3">
    <source>
        <dbReference type="Proteomes" id="UP000092460"/>
    </source>
</evidence>